<proteinExistence type="predicted"/>
<reference evidence="2" key="1">
    <citation type="submission" date="2021-05" db="EMBL/GenBank/DDBJ databases">
        <authorList>
            <person name="Alioto T."/>
            <person name="Alioto T."/>
            <person name="Gomez Garrido J."/>
        </authorList>
    </citation>
    <scope>NUCLEOTIDE SEQUENCE</scope>
</reference>
<feature type="compositionally biased region" description="Low complexity" evidence="1">
    <location>
        <begin position="69"/>
        <end position="81"/>
    </location>
</feature>
<accession>A0A8D8NRC6</accession>
<evidence type="ECO:0000313" key="2">
    <source>
        <dbReference type="EMBL" id="CAG6574731.1"/>
    </source>
</evidence>
<dbReference type="EMBL" id="HBUE01186700">
    <property type="protein sequence ID" value="CAG6523090.1"/>
    <property type="molecule type" value="Transcribed_RNA"/>
</dbReference>
<dbReference type="AlphaFoldDB" id="A0A8D8NRC6"/>
<feature type="compositionally biased region" description="Low complexity" evidence="1">
    <location>
        <begin position="200"/>
        <end position="209"/>
    </location>
</feature>
<feature type="region of interest" description="Disordered" evidence="1">
    <location>
        <begin position="200"/>
        <end position="221"/>
    </location>
</feature>
<organism evidence="2">
    <name type="scientific">Culex pipiens</name>
    <name type="common">House mosquito</name>
    <dbReference type="NCBI Taxonomy" id="7175"/>
    <lineage>
        <taxon>Eukaryota</taxon>
        <taxon>Metazoa</taxon>
        <taxon>Ecdysozoa</taxon>
        <taxon>Arthropoda</taxon>
        <taxon>Hexapoda</taxon>
        <taxon>Insecta</taxon>
        <taxon>Pterygota</taxon>
        <taxon>Neoptera</taxon>
        <taxon>Endopterygota</taxon>
        <taxon>Diptera</taxon>
        <taxon>Nematocera</taxon>
        <taxon>Culicoidea</taxon>
        <taxon>Culicidae</taxon>
        <taxon>Culicinae</taxon>
        <taxon>Culicini</taxon>
        <taxon>Culex</taxon>
        <taxon>Culex</taxon>
    </lineage>
</organism>
<sequence length="289" mass="31832">MEEAAIAFVVDAAKDPPVKTAQQPLPMNTIPQLLHQLLQHQLVTCQLHIILEQRRQQQSHKCGPPKRFQQQPVSPQRCQQPCEEHQLARAASSTEGPAGAVDRSARSSTRGDCTVTRVKQDVQPEHIIPAQHPTRPMASINAVAVDGKVGCADVTKRLSKGHVQHASHVSKAPDDVTTVHHSKTTNPVHIKAHRFLLRRTQSSAASASKSPRRFSSVKKIEGGEKERTGIFKADQPQHHLQLVSNVRSREQAATTSSSESSARCRSTWCRLIVHQSGRCRVAAVLPTNR</sequence>
<feature type="region of interest" description="Disordered" evidence="1">
    <location>
        <begin position="60"/>
        <end position="113"/>
    </location>
</feature>
<dbReference type="EMBL" id="HBUE01292445">
    <property type="protein sequence ID" value="CAG6574731.1"/>
    <property type="molecule type" value="Transcribed_RNA"/>
</dbReference>
<protein>
    <submittedName>
        <fullName evidence="2">(northern house mosquito) hypothetical protein</fullName>
    </submittedName>
</protein>
<feature type="region of interest" description="Disordered" evidence="1">
    <location>
        <begin position="162"/>
        <end position="183"/>
    </location>
</feature>
<evidence type="ECO:0000256" key="1">
    <source>
        <dbReference type="SAM" id="MobiDB-lite"/>
    </source>
</evidence>
<name>A0A8D8NRC6_CULPI</name>